<feature type="transmembrane region" description="Helical" evidence="1">
    <location>
        <begin position="12"/>
        <end position="30"/>
    </location>
</feature>
<feature type="transmembrane region" description="Helical" evidence="1">
    <location>
        <begin position="42"/>
        <end position="61"/>
    </location>
</feature>
<keyword evidence="1" id="KW-0812">Transmembrane</keyword>
<name>A0A327YEJ3_9BACL</name>
<evidence type="ECO:0000313" key="2">
    <source>
        <dbReference type="EMBL" id="RAK18917.1"/>
    </source>
</evidence>
<keyword evidence="1" id="KW-0472">Membrane</keyword>
<gene>
    <name evidence="2" type="ORF">B0I26_10892</name>
</gene>
<sequence>MNKRTKMFTYLKIYLLYTGLGIIFFIAMISEFTTNSTTLLKSLSVIGFISYLIMTFLVIRYTKNTNR</sequence>
<reference evidence="2 3" key="1">
    <citation type="submission" date="2018-06" db="EMBL/GenBank/DDBJ databases">
        <title>Genomic Encyclopedia of Type Strains, Phase III (KMG-III): the genomes of soil and plant-associated and newly described type strains.</title>
        <authorList>
            <person name="Whitman W."/>
        </authorList>
    </citation>
    <scope>NUCLEOTIDE SEQUENCE [LARGE SCALE GENOMIC DNA]</scope>
    <source>
        <strain evidence="2 3">CGMCC 1.8979</strain>
    </source>
</reference>
<keyword evidence="3" id="KW-1185">Reference proteome</keyword>
<dbReference type="Proteomes" id="UP000248555">
    <property type="component" value="Unassembled WGS sequence"/>
</dbReference>
<protein>
    <submittedName>
        <fullName evidence="2">Uncharacterized protein</fullName>
    </submittedName>
</protein>
<organism evidence="2 3">
    <name type="scientific">Paranoxybacillus vitaminiphilus</name>
    <dbReference type="NCBI Taxonomy" id="581036"/>
    <lineage>
        <taxon>Bacteria</taxon>
        <taxon>Bacillati</taxon>
        <taxon>Bacillota</taxon>
        <taxon>Bacilli</taxon>
        <taxon>Bacillales</taxon>
        <taxon>Anoxybacillaceae</taxon>
        <taxon>Paranoxybacillus</taxon>
    </lineage>
</organism>
<proteinExistence type="predicted"/>
<evidence type="ECO:0000313" key="3">
    <source>
        <dbReference type="Proteomes" id="UP000248555"/>
    </source>
</evidence>
<dbReference type="AlphaFoldDB" id="A0A327YEJ3"/>
<evidence type="ECO:0000256" key="1">
    <source>
        <dbReference type="SAM" id="Phobius"/>
    </source>
</evidence>
<keyword evidence="1" id="KW-1133">Transmembrane helix</keyword>
<accession>A0A327YEJ3</accession>
<dbReference type="EMBL" id="QLMH01000008">
    <property type="protein sequence ID" value="RAK18917.1"/>
    <property type="molecule type" value="Genomic_DNA"/>
</dbReference>
<comment type="caution">
    <text evidence="2">The sequence shown here is derived from an EMBL/GenBank/DDBJ whole genome shotgun (WGS) entry which is preliminary data.</text>
</comment>